<dbReference type="Proteomes" id="UP000177159">
    <property type="component" value="Unassembled WGS sequence"/>
</dbReference>
<dbReference type="Pfam" id="PF01966">
    <property type="entry name" value="HD"/>
    <property type="match status" value="1"/>
</dbReference>
<accession>A0A1F7GVH6</accession>
<reference evidence="2 3" key="1">
    <citation type="journal article" date="2016" name="Nat. Commun.">
        <title>Thousands of microbial genomes shed light on interconnected biogeochemical processes in an aquifer system.</title>
        <authorList>
            <person name="Anantharaman K."/>
            <person name="Brown C.T."/>
            <person name="Hug L.A."/>
            <person name="Sharon I."/>
            <person name="Castelle C.J."/>
            <person name="Probst A.J."/>
            <person name="Thomas B.C."/>
            <person name="Singh A."/>
            <person name="Wilkins M.J."/>
            <person name="Karaoz U."/>
            <person name="Brodie E.L."/>
            <person name="Williams K.H."/>
            <person name="Hubbard S.S."/>
            <person name="Banfield J.F."/>
        </authorList>
    </citation>
    <scope>NUCLEOTIDE SEQUENCE [LARGE SCALE GENOMIC DNA]</scope>
</reference>
<dbReference type="CDD" id="cd00077">
    <property type="entry name" value="HDc"/>
    <property type="match status" value="1"/>
</dbReference>
<dbReference type="InterPro" id="IPR006674">
    <property type="entry name" value="HD_domain"/>
</dbReference>
<proteinExistence type="predicted"/>
<dbReference type="SUPFAM" id="SSF109604">
    <property type="entry name" value="HD-domain/PDEase-like"/>
    <property type="match status" value="1"/>
</dbReference>
<evidence type="ECO:0000313" key="3">
    <source>
        <dbReference type="Proteomes" id="UP000177159"/>
    </source>
</evidence>
<evidence type="ECO:0000259" key="1">
    <source>
        <dbReference type="Pfam" id="PF01966"/>
    </source>
</evidence>
<sequence>MITKNIMNQIKTHAVHQDWEVAFGGKSRGNSHLFRVNKIVLFLADKEKANKEIAEAGGWLHDIGLIAGNDNDPEAIRKIAEDFLRTLPIEQDQISAISDCVAAHEGDAEAMGIGAQIVHDADVIDKTGMLGMIRHTWKIINLINPEATTKEVLETLTVHLRKRQNNLYTETAKRIARDLDNRTRDVFHQEKKALKLVDSIIQFTKEGLISDIIAQRLSEKSDLVTRKLIQDQLGCGYLD</sequence>
<dbReference type="AlphaFoldDB" id="A0A1F7GVH6"/>
<comment type="caution">
    <text evidence="2">The sequence shown here is derived from an EMBL/GenBank/DDBJ whole genome shotgun (WGS) entry which is preliminary data.</text>
</comment>
<evidence type="ECO:0000313" key="2">
    <source>
        <dbReference type="EMBL" id="OGK22891.1"/>
    </source>
</evidence>
<dbReference type="Gene3D" id="1.10.472.50">
    <property type="entry name" value="HD-domain/PDEase-like"/>
    <property type="match status" value="1"/>
</dbReference>
<protein>
    <recommendedName>
        <fullName evidence="1">HD domain-containing protein</fullName>
    </recommendedName>
</protein>
<dbReference type="EMBL" id="MFZM01000030">
    <property type="protein sequence ID" value="OGK22891.1"/>
    <property type="molecule type" value="Genomic_DNA"/>
</dbReference>
<name>A0A1F7GVH6_9BACT</name>
<dbReference type="Gene3D" id="1.20.58.1910">
    <property type="match status" value="1"/>
</dbReference>
<organism evidence="2 3">
    <name type="scientific">Candidatus Roizmanbacteria bacterium RIFCSPHIGHO2_02_FULL_37_24</name>
    <dbReference type="NCBI Taxonomy" id="1802037"/>
    <lineage>
        <taxon>Bacteria</taxon>
        <taxon>Candidatus Roizmaniibacteriota</taxon>
    </lineage>
</organism>
<gene>
    <name evidence="2" type="ORF">A3C24_03435</name>
</gene>
<dbReference type="InterPro" id="IPR003607">
    <property type="entry name" value="HD/PDEase_dom"/>
</dbReference>
<feature type="domain" description="HD" evidence="1">
    <location>
        <begin position="31"/>
        <end position="125"/>
    </location>
</feature>